<dbReference type="PANTHER" id="PTHR42760:SF122">
    <property type="entry name" value="NAD(P)-BINDING PROTEIN"/>
    <property type="match status" value="1"/>
</dbReference>
<dbReference type="HOGENOM" id="CLU_010194_8_2_1"/>
<dbReference type="CDD" id="cd05233">
    <property type="entry name" value="SDR_c"/>
    <property type="match status" value="1"/>
</dbReference>
<dbReference type="RefSeq" id="XP_009228613.1">
    <property type="nucleotide sequence ID" value="XM_009230349.1"/>
</dbReference>
<organism evidence="2">
    <name type="scientific">Gaeumannomyces tritici (strain R3-111a-1)</name>
    <name type="common">Wheat and barley take-all root rot fungus</name>
    <name type="synonym">Gaeumannomyces graminis var. tritici</name>
    <dbReference type="NCBI Taxonomy" id="644352"/>
    <lineage>
        <taxon>Eukaryota</taxon>
        <taxon>Fungi</taxon>
        <taxon>Dikarya</taxon>
        <taxon>Ascomycota</taxon>
        <taxon>Pezizomycotina</taxon>
        <taxon>Sordariomycetes</taxon>
        <taxon>Sordariomycetidae</taxon>
        <taxon>Magnaporthales</taxon>
        <taxon>Magnaporthaceae</taxon>
        <taxon>Gaeumannomyces</taxon>
    </lineage>
</organism>
<dbReference type="PANTHER" id="PTHR42760">
    <property type="entry name" value="SHORT-CHAIN DEHYDROGENASES/REDUCTASES FAMILY MEMBER"/>
    <property type="match status" value="1"/>
</dbReference>
<dbReference type="EMBL" id="GL385402">
    <property type="protein sequence ID" value="EJT70279.1"/>
    <property type="molecule type" value="Genomic_DNA"/>
</dbReference>
<dbReference type="GO" id="GO:0048038">
    <property type="term" value="F:quinone binding"/>
    <property type="evidence" value="ECO:0007669"/>
    <property type="project" value="TreeGrafter"/>
</dbReference>
<evidence type="ECO:0000313" key="3">
    <source>
        <dbReference type="EnsemblFungi" id="EJT70279"/>
    </source>
</evidence>
<gene>
    <name evidence="3" type="primary">20352910</name>
    <name evidence="2" type="ORF">GGTG_12452</name>
</gene>
<dbReference type="AlphaFoldDB" id="J3PG26"/>
<name>J3PG26_GAET3</name>
<dbReference type="PRINTS" id="PR00081">
    <property type="entry name" value="GDHRDH"/>
</dbReference>
<dbReference type="VEuPathDB" id="FungiDB:GGTG_12452"/>
<sequence>MSLDALRAELTLTQNTDVTKTVHTASYPAISSLRPELSQEGRTVLITGGGSGCGLAIAKAFVAARAARVVILGRREGVLSSAHKELEDEARRLSSPAVIVHRIFDVTNEDDVEKLWADAVVGFVDVFVSNAARFQTEAKPLVELGYKEVWSSFEANVKGPLHMAEKFQKQKAPAGKQNAPKSLVNVSTAAIHMFNKSVSTFSVSVPSYGLSKNAGTLALQLVADDVDPAQLQVVSFHPGTVHTEVYQRDIGAGPRDLPFDDAELSGSFAVWAASPEARFLHGRFVWASWDVEELATGPVRKRMEEDHDFLRVGVVGLKFNKLA</sequence>
<dbReference type="OrthoDB" id="1933717at2759"/>
<accession>J3PG26</accession>
<reference evidence="3" key="4">
    <citation type="journal article" date="2015" name="G3 (Bethesda)">
        <title>Genome sequences of three phytopathogenic species of the Magnaporthaceae family of fungi.</title>
        <authorList>
            <person name="Okagaki L.H."/>
            <person name="Nunes C.C."/>
            <person name="Sailsbery J."/>
            <person name="Clay B."/>
            <person name="Brown D."/>
            <person name="John T."/>
            <person name="Oh Y."/>
            <person name="Young N."/>
            <person name="Fitzgerald M."/>
            <person name="Haas B.J."/>
            <person name="Zeng Q."/>
            <person name="Young S."/>
            <person name="Adiconis X."/>
            <person name="Fan L."/>
            <person name="Levin J.Z."/>
            <person name="Mitchell T.K."/>
            <person name="Okubara P.A."/>
            <person name="Farman M.L."/>
            <person name="Kohn L.M."/>
            <person name="Birren B."/>
            <person name="Ma L.-J."/>
            <person name="Dean R.A."/>
        </authorList>
    </citation>
    <scope>NUCLEOTIDE SEQUENCE</scope>
    <source>
        <strain evidence="3">R3-111a-1</strain>
    </source>
</reference>
<dbReference type="InterPro" id="IPR002347">
    <property type="entry name" value="SDR_fam"/>
</dbReference>
<dbReference type="GO" id="GO:0016616">
    <property type="term" value="F:oxidoreductase activity, acting on the CH-OH group of donors, NAD or NADP as acceptor"/>
    <property type="evidence" value="ECO:0007669"/>
    <property type="project" value="TreeGrafter"/>
</dbReference>
<dbReference type="GO" id="GO:0006633">
    <property type="term" value="P:fatty acid biosynthetic process"/>
    <property type="evidence" value="ECO:0007669"/>
    <property type="project" value="TreeGrafter"/>
</dbReference>
<dbReference type="eggNOG" id="KOG1205">
    <property type="taxonomic scope" value="Eukaryota"/>
</dbReference>
<keyword evidence="4" id="KW-1185">Reference proteome</keyword>
<evidence type="ECO:0000256" key="1">
    <source>
        <dbReference type="ARBA" id="ARBA00006484"/>
    </source>
</evidence>
<dbReference type="InterPro" id="IPR036291">
    <property type="entry name" value="NAD(P)-bd_dom_sf"/>
</dbReference>
<dbReference type="Pfam" id="PF00106">
    <property type="entry name" value="adh_short"/>
    <property type="match status" value="1"/>
</dbReference>
<dbReference type="Proteomes" id="UP000006039">
    <property type="component" value="Unassembled WGS sequence"/>
</dbReference>
<proteinExistence type="inferred from homology"/>
<evidence type="ECO:0000313" key="2">
    <source>
        <dbReference type="EMBL" id="EJT70279.1"/>
    </source>
</evidence>
<dbReference type="EnsemblFungi" id="EJT70279">
    <property type="protein sequence ID" value="EJT70279"/>
    <property type="gene ID" value="GGTG_12452"/>
</dbReference>
<reference evidence="3" key="5">
    <citation type="submission" date="2018-04" db="UniProtKB">
        <authorList>
            <consortium name="EnsemblFungi"/>
        </authorList>
    </citation>
    <scope>IDENTIFICATION</scope>
    <source>
        <strain evidence="3">R3-111a-1</strain>
    </source>
</reference>
<dbReference type="Gene3D" id="3.40.50.720">
    <property type="entry name" value="NAD(P)-binding Rossmann-like Domain"/>
    <property type="match status" value="1"/>
</dbReference>
<protein>
    <submittedName>
        <fullName evidence="2 3">Uncharacterized protein</fullName>
    </submittedName>
</protein>
<evidence type="ECO:0000313" key="4">
    <source>
        <dbReference type="Proteomes" id="UP000006039"/>
    </source>
</evidence>
<dbReference type="SUPFAM" id="SSF51735">
    <property type="entry name" value="NAD(P)-binding Rossmann-fold domains"/>
    <property type="match status" value="1"/>
</dbReference>
<reference evidence="4" key="1">
    <citation type="submission" date="2010-07" db="EMBL/GenBank/DDBJ databases">
        <title>The genome sequence of Gaeumannomyces graminis var. tritici strain R3-111a-1.</title>
        <authorList>
            <consortium name="The Broad Institute Genome Sequencing Platform"/>
            <person name="Ma L.-J."/>
            <person name="Dead R."/>
            <person name="Young S."/>
            <person name="Zeng Q."/>
            <person name="Koehrsen M."/>
            <person name="Alvarado L."/>
            <person name="Berlin A."/>
            <person name="Chapman S.B."/>
            <person name="Chen Z."/>
            <person name="Freedman E."/>
            <person name="Gellesch M."/>
            <person name="Goldberg J."/>
            <person name="Griggs A."/>
            <person name="Gujja S."/>
            <person name="Heilman E.R."/>
            <person name="Heiman D."/>
            <person name="Hepburn T."/>
            <person name="Howarth C."/>
            <person name="Jen D."/>
            <person name="Larson L."/>
            <person name="Mehta T."/>
            <person name="Neiman D."/>
            <person name="Pearson M."/>
            <person name="Roberts A."/>
            <person name="Saif S."/>
            <person name="Shea T."/>
            <person name="Shenoy N."/>
            <person name="Sisk P."/>
            <person name="Stolte C."/>
            <person name="Sykes S."/>
            <person name="Walk T."/>
            <person name="White J."/>
            <person name="Yandava C."/>
            <person name="Haas B."/>
            <person name="Nusbaum C."/>
            <person name="Birren B."/>
        </authorList>
    </citation>
    <scope>NUCLEOTIDE SEQUENCE [LARGE SCALE GENOMIC DNA]</scope>
    <source>
        <strain evidence="4">R3-111a-1</strain>
    </source>
</reference>
<reference evidence="2" key="3">
    <citation type="submission" date="2010-09" db="EMBL/GenBank/DDBJ databases">
        <title>Annotation of Gaeumannomyces graminis var. tritici R3-111a-1.</title>
        <authorList>
            <consortium name="The Broad Institute Genome Sequencing Platform"/>
            <person name="Ma L.-J."/>
            <person name="Dead R."/>
            <person name="Young S.K."/>
            <person name="Zeng Q."/>
            <person name="Gargeya S."/>
            <person name="Fitzgerald M."/>
            <person name="Haas B."/>
            <person name="Abouelleil A."/>
            <person name="Alvarado L."/>
            <person name="Arachchi H.M."/>
            <person name="Berlin A."/>
            <person name="Brown A."/>
            <person name="Chapman S.B."/>
            <person name="Chen Z."/>
            <person name="Dunbar C."/>
            <person name="Freedman E."/>
            <person name="Gearin G."/>
            <person name="Gellesch M."/>
            <person name="Goldberg J."/>
            <person name="Griggs A."/>
            <person name="Gujja S."/>
            <person name="Heiman D."/>
            <person name="Howarth C."/>
            <person name="Larson L."/>
            <person name="Lui A."/>
            <person name="MacDonald P.J.P."/>
            <person name="Mehta T."/>
            <person name="Montmayeur A."/>
            <person name="Murphy C."/>
            <person name="Neiman D."/>
            <person name="Pearson M."/>
            <person name="Priest M."/>
            <person name="Roberts A."/>
            <person name="Saif S."/>
            <person name="Shea T."/>
            <person name="Shenoy N."/>
            <person name="Sisk P."/>
            <person name="Stolte C."/>
            <person name="Sykes S."/>
            <person name="Yandava C."/>
            <person name="Wortman J."/>
            <person name="Nusbaum C."/>
            <person name="Birren B."/>
        </authorList>
    </citation>
    <scope>NUCLEOTIDE SEQUENCE</scope>
    <source>
        <strain evidence="2">R3-111a-1</strain>
    </source>
</reference>
<comment type="similarity">
    <text evidence="1">Belongs to the short-chain dehydrogenases/reductases (SDR) family.</text>
</comment>
<reference evidence="2" key="2">
    <citation type="submission" date="2010-07" db="EMBL/GenBank/DDBJ databases">
        <authorList>
            <consortium name="The Broad Institute Genome Sequencing Platform"/>
            <consortium name="Broad Institute Genome Sequencing Center for Infectious Disease"/>
            <person name="Ma L.-J."/>
            <person name="Dead R."/>
            <person name="Young S."/>
            <person name="Zeng Q."/>
            <person name="Koehrsen M."/>
            <person name="Alvarado L."/>
            <person name="Berlin A."/>
            <person name="Chapman S.B."/>
            <person name="Chen Z."/>
            <person name="Freedman E."/>
            <person name="Gellesch M."/>
            <person name="Goldberg J."/>
            <person name="Griggs A."/>
            <person name="Gujja S."/>
            <person name="Heilman E.R."/>
            <person name="Heiman D."/>
            <person name="Hepburn T."/>
            <person name="Howarth C."/>
            <person name="Jen D."/>
            <person name="Larson L."/>
            <person name="Mehta T."/>
            <person name="Neiman D."/>
            <person name="Pearson M."/>
            <person name="Roberts A."/>
            <person name="Saif S."/>
            <person name="Shea T."/>
            <person name="Shenoy N."/>
            <person name="Sisk P."/>
            <person name="Stolte C."/>
            <person name="Sykes S."/>
            <person name="Walk T."/>
            <person name="White J."/>
            <person name="Yandava C."/>
            <person name="Haas B."/>
            <person name="Nusbaum C."/>
            <person name="Birren B."/>
        </authorList>
    </citation>
    <scope>NUCLEOTIDE SEQUENCE</scope>
    <source>
        <strain evidence="2">R3-111a-1</strain>
    </source>
</reference>
<dbReference type="GeneID" id="20352910"/>